<dbReference type="InterPro" id="IPR006175">
    <property type="entry name" value="YjgF/YER057c/UK114"/>
</dbReference>
<proteinExistence type="predicted"/>
<dbReference type="AlphaFoldDB" id="A0A944CCQ3"/>
<dbReference type="EMBL" id="QTKU01000001">
    <property type="protein sequence ID" value="MBS8260037.1"/>
    <property type="molecule type" value="Genomic_DNA"/>
</dbReference>
<dbReference type="PANTHER" id="PTHR11803">
    <property type="entry name" value="2-IMINOBUTANOATE/2-IMINOPROPANOATE DEAMINASE RIDA"/>
    <property type="match status" value="1"/>
</dbReference>
<protein>
    <submittedName>
        <fullName evidence="2">RidA family protein</fullName>
    </submittedName>
</protein>
<dbReference type="GO" id="GO:0019239">
    <property type="term" value="F:deaminase activity"/>
    <property type="evidence" value="ECO:0007669"/>
    <property type="project" value="TreeGrafter"/>
</dbReference>
<sequence>MKSVYVGIAMIASLVAGAGSSLAVEPTFLNSGKVLPTTLPFSELVEAGDTLYLSGQIGNVPGSLKLAEGGISAETTQVMNNIKTSLEAHGYALTNLVKCTVMLADISEWGAFNDVYKGYFEAGRFPARAAFGASGLALGARVEVDCIGVK</sequence>
<dbReference type="GO" id="GO:0005829">
    <property type="term" value="C:cytosol"/>
    <property type="evidence" value="ECO:0007669"/>
    <property type="project" value="TreeGrafter"/>
</dbReference>
<dbReference type="CDD" id="cd00448">
    <property type="entry name" value="YjgF_YER057c_UK114_family"/>
    <property type="match status" value="1"/>
</dbReference>
<dbReference type="InterPro" id="IPR035959">
    <property type="entry name" value="RutC-like_sf"/>
</dbReference>
<keyword evidence="1" id="KW-0732">Signal</keyword>
<dbReference type="RefSeq" id="WP_246541551.1">
    <property type="nucleotide sequence ID" value="NZ_QTKU01000001.1"/>
</dbReference>
<dbReference type="Gene3D" id="3.30.1330.40">
    <property type="entry name" value="RutC-like"/>
    <property type="match status" value="1"/>
</dbReference>
<reference evidence="2" key="2">
    <citation type="journal article" date="2021" name="Microorganisms">
        <title>Bacterial Dimethylsulfoniopropionate Biosynthesis in the East China Sea.</title>
        <authorList>
            <person name="Liu J."/>
            <person name="Zhang Y."/>
            <person name="Liu J."/>
            <person name="Zhong H."/>
            <person name="Williams B.T."/>
            <person name="Zheng Y."/>
            <person name="Curson A.R.J."/>
            <person name="Sun C."/>
            <person name="Sun H."/>
            <person name="Song D."/>
            <person name="Wagner Mackenzie B."/>
            <person name="Bermejo Martinez A."/>
            <person name="Todd J.D."/>
            <person name="Zhang X.H."/>
        </authorList>
    </citation>
    <scope>NUCLEOTIDE SEQUENCE</scope>
    <source>
        <strain evidence="2">AESS21</strain>
    </source>
</reference>
<feature type="chain" id="PRO_5037083101" evidence="1">
    <location>
        <begin position="19"/>
        <end position="150"/>
    </location>
</feature>
<accession>A0A944CCQ3</accession>
<organism evidence="2 3">
    <name type="scientific">Roseibium polysiphoniae</name>
    <dbReference type="NCBI Taxonomy" id="2571221"/>
    <lineage>
        <taxon>Bacteria</taxon>
        <taxon>Pseudomonadati</taxon>
        <taxon>Pseudomonadota</taxon>
        <taxon>Alphaproteobacteria</taxon>
        <taxon>Hyphomicrobiales</taxon>
        <taxon>Stappiaceae</taxon>
        <taxon>Roseibium</taxon>
    </lineage>
</organism>
<evidence type="ECO:0000313" key="2">
    <source>
        <dbReference type="EMBL" id="MBS8260037.1"/>
    </source>
</evidence>
<reference evidence="2" key="1">
    <citation type="submission" date="2018-08" db="EMBL/GenBank/DDBJ databases">
        <authorList>
            <person name="Jin W."/>
            <person name="Wang H."/>
            <person name="Yang Y."/>
            <person name="Li M."/>
            <person name="Liu J."/>
        </authorList>
    </citation>
    <scope>NUCLEOTIDE SEQUENCE</scope>
    <source>
        <strain evidence="2">AESS21</strain>
    </source>
</reference>
<dbReference type="Pfam" id="PF01042">
    <property type="entry name" value="Ribonuc_L-PSP"/>
    <property type="match status" value="1"/>
</dbReference>
<feature type="signal peptide" evidence="1">
    <location>
        <begin position="1"/>
        <end position="18"/>
    </location>
</feature>
<dbReference type="SUPFAM" id="SSF55298">
    <property type="entry name" value="YjgF-like"/>
    <property type="match status" value="1"/>
</dbReference>
<comment type="caution">
    <text evidence="2">The sequence shown here is derived from an EMBL/GenBank/DDBJ whole genome shotgun (WGS) entry which is preliminary data.</text>
</comment>
<name>A0A944CCQ3_9HYPH</name>
<dbReference type="Proteomes" id="UP000705379">
    <property type="component" value="Unassembled WGS sequence"/>
</dbReference>
<dbReference type="PANTHER" id="PTHR11803:SF39">
    <property type="entry name" value="2-IMINOBUTANOATE_2-IMINOPROPANOATE DEAMINASE"/>
    <property type="match status" value="1"/>
</dbReference>
<evidence type="ECO:0000313" key="3">
    <source>
        <dbReference type="Proteomes" id="UP000705379"/>
    </source>
</evidence>
<evidence type="ECO:0000256" key="1">
    <source>
        <dbReference type="SAM" id="SignalP"/>
    </source>
</evidence>
<gene>
    <name evidence="2" type="ORF">DYI23_07380</name>
</gene>